<keyword evidence="1" id="KW-0539">Nucleus</keyword>
<keyword evidence="4" id="KW-1185">Reference proteome</keyword>
<dbReference type="GO" id="GO:0005634">
    <property type="term" value="C:nucleus"/>
    <property type="evidence" value="ECO:0007669"/>
    <property type="project" value="TreeGrafter"/>
</dbReference>
<dbReference type="Proteomes" id="UP001174936">
    <property type="component" value="Unassembled WGS sequence"/>
</dbReference>
<dbReference type="SUPFAM" id="SSF57701">
    <property type="entry name" value="Zn2/Cys6 DNA-binding domain"/>
    <property type="match status" value="1"/>
</dbReference>
<evidence type="ECO:0000313" key="4">
    <source>
        <dbReference type="Proteomes" id="UP001174936"/>
    </source>
</evidence>
<dbReference type="PROSITE" id="PS00463">
    <property type="entry name" value="ZN2_CY6_FUNGAL_1"/>
    <property type="match status" value="1"/>
</dbReference>
<dbReference type="InterPro" id="IPR001138">
    <property type="entry name" value="Zn2Cys6_DnaBD"/>
</dbReference>
<protein>
    <recommendedName>
        <fullName evidence="2">Zn(2)-C6 fungal-type domain-containing protein</fullName>
    </recommendedName>
</protein>
<dbReference type="Pfam" id="PF00172">
    <property type="entry name" value="Zn_clus"/>
    <property type="match status" value="1"/>
</dbReference>
<dbReference type="PANTHER" id="PTHR37534">
    <property type="entry name" value="TRANSCRIPTIONAL ACTIVATOR PROTEIN UGA3"/>
    <property type="match status" value="1"/>
</dbReference>
<evidence type="ECO:0000259" key="2">
    <source>
        <dbReference type="PROSITE" id="PS50048"/>
    </source>
</evidence>
<dbReference type="PANTHER" id="PTHR37534:SF7">
    <property type="entry name" value="TRANSCRIPTIONAL ACTIVATOR PROTEIN UGA3"/>
    <property type="match status" value="1"/>
</dbReference>
<evidence type="ECO:0000256" key="1">
    <source>
        <dbReference type="ARBA" id="ARBA00023242"/>
    </source>
</evidence>
<accession>A0AA39YIY6</accession>
<organism evidence="3 4">
    <name type="scientific">Cercophora newfieldiana</name>
    <dbReference type="NCBI Taxonomy" id="92897"/>
    <lineage>
        <taxon>Eukaryota</taxon>
        <taxon>Fungi</taxon>
        <taxon>Dikarya</taxon>
        <taxon>Ascomycota</taxon>
        <taxon>Pezizomycotina</taxon>
        <taxon>Sordariomycetes</taxon>
        <taxon>Sordariomycetidae</taxon>
        <taxon>Sordariales</taxon>
        <taxon>Lasiosphaeriaceae</taxon>
        <taxon>Cercophora</taxon>
    </lineage>
</organism>
<dbReference type="AlphaFoldDB" id="A0AA39YIY6"/>
<comment type="caution">
    <text evidence="3">The sequence shown here is derived from an EMBL/GenBank/DDBJ whole genome shotgun (WGS) entry which is preliminary data.</text>
</comment>
<dbReference type="EMBL" id="JAULSV010000002">
    <property type="protein sequence ID" value="KAK0652825.1"/>
    <property type="molecule type" value="Genomic_DNA"/>
</dbReference>
<dbReference type="PROSITE" id="PS50048">
    <property type="entry name" value="ZN2_CY6_FUNGAL_2"/>
    <property type="match status" value="1"/>
</dbReference>
<feature type="domain" description="Zn(2)-C6 fungal-type" evidence="2">
    <location>
        <begin position="23"/>
        <end position="53"/>
    </location>
</feature>
<dbReference type="SMART" id="SM00066">
    <property type="entry name" value="GAL4"/>
    <property type="match status" value="1"/>
</dbReference>
<proteinExistence type="predicted"/>
<dbReference type="GO" id="GO:0045944">
    <property type="term" value="P:positive regulation of transcription by RNA polymerase II"/>
    <property type="evidence" value="ECO:0007669"/>
    <property type="project" value="TreeGrafter"/>
</dbReference>
<dbReference type="GO" id="GO:0008270">
    <property type="term" value="F:zinc ion binding"/>
    <property type="evidence" value="ECO:0007669"/>
    <property type="project" value="InterPro"/>
</dbReference>
<dbReference type="CDD" id="cd00067">
    <property type="entry name" value="GAL4"/>
    <property type="match status" value="1"/>
</dbReference>
<dbReference type="GO" id="GO:0000976">
    <property type="term" value="F:transcription cis-regulatory region binding"/>
    <property type="evidence" value="ECO:0007669"/>
    <property type="project" value="TreeGrafter"/>
</dbReference>
<name>A0AA39YIY6_9PEZI</name>
<sequence length="487" mass="55143">MASRVETAASPQRQGEAKRSTKGCLTCRDRRVKCNEEHPVCGHCTRLKLKCEWRGKHVPLKERRALGAKRRPPRCLAPHQEFGVAGEMLATQPFYGTHLWLPSSDFDQNAVHCPTSNTFNVQLLNVADGHYERGRSLLAKLLEGAEPDPLVVVASFWFLYLHQRRWHSERRACYAELSAWMSQYLNRRQLHLELLVSREEDTHGGGNGLTLLPNTRAILARLTIWLFWADTQASLVGGGQMARLLAHTLSPHGMLSLHEISRGALQLYWGTNYPDDEVADDLLNAGAIELVHHMWVLVQEINEHVPSAPMDPETSRDIDDRLDALRQSFTIRSVFRLAESPTAGRGRLITNSDWAVANYHAVRIYNFRCSITEERRQFGGDDGDINETVAALVLLLQRSLATNDRQQIDRLQWPLVWAGVETTEPFKQNWILSMLSNPVARDTVQSIIEEQQNGTRVSMQRMCEICRARCETREGAGSRGTTPLFGI</sequence>
<reference evidence="3" key="1">
    <citation type="submission" date="2023-06" db="EMBL/GenBank/DDBJ databases">
        <title>Genome-scale phylogeny and comparative genomics of the fungal order Sordariales.</title>
        <authorList>
            <consortium name="Lawrence Berkeley National Laboratory"/>
            <person name="Hensen N."/>
            <person name="Bonometti L."/>
            <person name="Westerberg I."/>
            <person name="Brannstrom I.O."/>
            <person name="Guillou S."/>
            <person name="Cros-Aarteil S."/>
            <person name="Calhoun S."/>
            <person name="Haridas S."/>
            <person name="Kuo A."/>
            <person name="Mondo S."/>
            <person name="Pangilinan J."/>
            <person name="Riley R."/>
            <person name="Labutti K."/>
            <person name="Andreopoulos B."/>
            <person name="Lipzen A."/>
            <person name="Chen C."/>
            <person name="Yanf M."/>
            <person name="Daum C."/>
            <person name="Ng V."/>
            <person name="Clum A."/>
            <person name="Steindorff A."/>
            <person name="Ohm R."/>
            <person name="Martin F."/>
            <person name="Silar P."/>
            <person name="Natvig D."/>
            <person name="Lalanne C."/>
            <person name="Gautier V."/>
            <person name="Ament-Velasquez S.L."/>
            <person name="Kruys A."/>
            <person name="Hutchinson M.I."/>
            <person name="Powell A.J."/>
            <person name="Barry K."/>
            <person name="Miller A.N."/>
            <person name="Grigoriev I.V."/>
            <person name="Debuchy R."/>
            <person name="Gladieux P."/>
            <person name="Thoren M.H."/>
            <person name="Johannesson H."/>
        </authorList>
    </citation>
    <scope>NUCLEOTIDE SEQUENCE</scope>
    <source>
        <strain evidence="3">SMH2532-1</strain>
    </source>
</reference>
<evidence type="ECO:0000313" key="3">
    <source>
        <dbReference type="EMBL" id="KAK0652825.1"/>
    </source>
</evidence>
<dbReference type="Gene3D" id="4.10.240.10">
    <property type="entry name" value="Zn(2)-C6 fungal-type DNA-binding domain"/>
    <property type="match status" value="1"/>
</dbReference>
<dbReference type="GO" id="GO:0000981">
    <property type="term" value="F:DNA-binding transcription factor activity, RNA polymerase II-specific"/>
    <property type="evidence" value="ECO:0007669"/>
    <property type="project" value="InterPro"/>
</dbReference>
<gene>
    <name evidence="3" type="ORF">B0T16DRAFT_388027</name>
</gene>
<dbReference type="InterPro" id="IPR036864">
    <property type="entry name" value="Zn2-C6_fun-type_DNA-bd_sf"/>
</dbReference>